<dbReference type="EMBL" id="CP028271">
    <property type="protein sequence ID" value="QHM71585.1"/>
    <property type="molecule type" value="Genomic_DNA"/>
</dbReference>
<accession>A0A6P1Q159</accession>
<dbReference type="RefSeq" id="WP_160621546.1">
    <property type="nucleotide sequence ID" value="NZ_CP028271.1"/>
</dbReference>
<proteinExistence type="predicted"/>
<reference evidence="1 2" key="1">
    <citation type="submission" date="2018-03" db="EMBL/GenBank/DDBJ databases">
        <title>Pantoea intestinalis SRCM103226 isolated form the mealworm.</title>
        <authorList>
            <person name="Jeong D.-Y."/>
            <person name="Kim J.W."/>
        </authorList>
    </citation>
    <scope>NUCLEOTIDE SEQUENCE [LARGE SCALE GENOMIC DNA]</scope>
    <source>
        <strain evidence="1 2">SRCM103226</strain>
    </source>
</reference>
<keyword evidence="2" id="KW-1185">Reference proteome</keyword>
<dbReference type="OrthoDB" id="6493506at2"/>
<dbReference type="KEGG" id="mint:C7M51_01876"/>
<name>A0A6P1Q159_9GAMM</name>
<organism evidence="1 2">
    <name type="scientific">Mixta intestinalis</name>
    <dbReference type="NCBI Taxonomy" id="1615494"/>
    <lineage>
        <taxon>Bacteria</taxon>
        <taxon>Pseudomonadati</taxon>
        <taxon>Pseudomonadota</taxon>
        <taxon>Gammaproteobacteria</taxon>
        <taxon>Enterobacterales</taxon>
        <taxon>Erwiniaceae</taxon>
        <taxon>Mixta</taxon>
    </lineage>
</organism>
<evidence type="ECO:0000313" key="2">
    <source>
        <dbReference type="Proteomes" id="UP000464053"/>
    </source>
</evidence>
<gene>
    <name evidence="1" type="ORF">C7M51_01876</name>
</gene>
<sequence length="416" mass="47930">MRFIFLLHDDLRVKLYARLKEKAHEYGIKSQFLCFSIACYKSLIRLGFKKDSLLVYDDLRFLNIISNKELSNSIDVIASFLTVSSAQKVASSTYAALIEQTAKGSTEEVVIFGGNGLHVFDKVAKFYASQYQQVYTVFTELANIEGKVFFDPEGSNASSLFYELLKNNKIDFSQAKNVEGFDKWREEYCYEKLKDHTVPQVKSFSHKKNIIHRIYGACELLTKVSSYQKLKLLDVLSNKNKIVKKIDKSAWLPWLEKEIKCKDYIFFPLQVFSDSQVKLHSHVDVKQALIKAMQIAKEDGIPLLVKPHPAEFDSKVIDIIIGLKKEQNFLLSDDNTFKLIKNSQKVIVINSTVGLEAILLGKHVEFLGLSFYKYLQDDYKMNYYINHWLIDIDIFSPSPLKNEVFDKIVSIAKMKK</sequence>
<evidence type="ECO:0008006" key="3">
    <source>
        <dbReference type="Google" id="ProtNLM"/>
    </source>
</evidence>
<evidence type="ECO:0000313" key="1">
    <source>
        <dbReference type="EMBL" id="QHM71585.1"/>
    </source>
</evidence>
<dbReference type="Proteomes" id="UP000464053">
    <property type="component" value="Chromosome"/>
</dbReference>
<dbReference type="GO" id="GO:0015774">
    <property type="term" value="P:polysaccharide transport"/>
    <property type="evidence" value="ECO:0007669"/>
    <property type="project" value="InterPro"/>
</dbReference>
<dbReference type="AlphaFoldDB" id="A0A6P1Q159"/>
<dbReference type="Pfam" id="PF05159">
    <property type="entry name" value="Capsule_synth"/>
    <property type="match status" value="1"/>
</dbReference>
<dbReference type="GO" id="GO:0000271">
    <property type="term" value="P:polysaccharide biosynthetic process"/>
    <property type="evidence" value="ECO:0007669"/>
    <property type="project" value="InterPro"/>
</dbReference>
<protein>
    <recommendedName>
        <fullName evidence="3">Capsule polysaccharide biosynthesis protein</fullName>
    </recommendedName>
</protein>
<dbReference type="InterPro" id="IPR007833">
    <property type="entry name" value="Capsule_polysaccharide_synth"/>
</dbReference>